<reference evidence="1" key="1">
    <citation type="journal article" date="2014" name="Front. Microbiol.">
        <title>High frequency of phylogenetically diverse reductive dehalogenase-homologous genes in deep subseafloor sedimentary metagenomes.</title>
        <authorList>
            <person name="Kawai M."/>
            <person name="Futagami T."/>
            <person name="Toyoda A."/>
            <person name="Takaki Y."/>
            <person name="Nishi S."/>
            <person name="Hori S."/>
            <person name="Arai W."/>
            <person name="Tsubouchi T."/>
            <person name="Morono Y."/>
            <person name="Uchiyama I."/>
            <person name="Ito T."/>
            <person name="Fujiyama A."/>
            <person name="Inagaki F."/>
            <person name="Takami H."/>
        </authorList>
    </citation>
    <scope>NUCLEOTIDE SEQUENCE</scope>
    <source>
        <strain evidence="1">Expedition CK06-06</strain>
    </source>
</reference>
<feature type="non-terminal residue" evidence="1">
    <location>
        <position position="1"/>
    </location>
</feature>
<evidence type="ECO:0000313" key="1">
    <source>
        <dbReference type="EMBL" id="GAH57587.1"/>
    </source>
</evidence>
<comment type="caution">
    <text evidence="1">The sequence shown here is derived from an EMBL/GenBank/DDBJ whole genome shotgun (WGS) entry which is preliminary data.</text>
</comment>
<gene>
    <name evidence="1" type="ORF">S03H2_34675</name>
</gene>
<name>X1GK88_9ZZZZ</name>
<dbReference type="AlphaFoldDB" id="X1GK88"/>
<sequence length="42" mass="4473">TLQPRDEAGAPMVIAAAAYLGDTRLIDNIRIEEDATDAENDG</sequence>
<dbReference type="EMBL" id="BARU01021176">
    <property type="protein sequence ID" value="GAH57587.1"/>
    <property type="molecule type" value="Genomic_DNA"/>
</dbReference>
<dbReference type="Gene3D" id="6.20.50.60">
    <property type="match status" value="1"/>
</dbReference>
<protein>
    <recommendedName>
        <fullName evidence="2">Pantoate--beta-alanine ligase</fullName>
    </recommendedName>
</protein>
<organism evidence="1">
    <name type="scientific">marine sediment metagenome</name>
    <dbReference type="NCBI Taxonomy" id="412755"/>
    <lineage>
        <taxon>unclassified sequences</taxon>
        <taxon>metagenomes</taxon>
        <taxon>ecological metagenomes</taxon>
    </lineage>
</organism>
<proteinExistence type="predicted"/>
<evidence type="ECO:0008006" key="2">
    <source>
        <dbReference type="Google" id="ProtNLM"/>
    </source>
</evidence>
<accession>X1GK88</accession>